<evidence type="ECO:0000256" key="11">
    <source>
        <dbReference type="ARBA" id="ARBA00023136"/>
    </source>
</evidence>
<keyword evidence="6" id="KW-0645">Protease</keyword>
<dbReference type="GO" id="GO:0008233">
    <property type="term" value="F:peptidase activity"/>
    <property type="evidence" value="ECO:0007669"/>
    <property type="project" value="UniProtKB-KW"/>
</dbReference>
<evidence type="ECO:0000256" key="4">
    <source>
        <dbReference type="ARBA" id="ARBA00022528"/>
    </source>
</evidence>
<keyword evidence="5" id="KW-0934">Plastid</keyword>
<sequence>MFLVSCYVPYCVSSPSLLSCSSSTSSPILPTTRKRSILGRSSKFFRHQRFRVCRACKDPEKEPIDSEKLPKLLAKLQLFYEGTKREVRRFFFGDIFPVFASDIPKLKEACSVDTFFPIESTVQLDQIEFFGNLRSTPSVALEKIQKRLEATFGEKYIASLHMDGSAGAKPSLVISASLAEKQPQNRFRIVLSVLCTVSCILNCIERSVLYCYHYQWESKNIFMRYCIHWQVFGLVLLHVIWVGVQSYVAKHYNTRMEFPFPIPSYRFGLWGMVSHMISAAPNRTALFDIASIGIGIVLIVSLAVFLIGLHLSRVFPQHSTYFPTNILFSSLFTGLLSRVFKDKDLIASGSDYRLVKIHPLAVLGTNALLIIGCHLLPLRNLDGYRILASLYGRYVADIASRVTVLTVLLRLFGSPSLIFFVVMIWLGPWKTDKYARNEVDEPDTKRTIIGFLMMLLMLALTLPYPQHFWPLDQLAVYLQSIRSK</sequence>
<feature type="transmembrane region" description="Helical" evidence="12">
    <location>
        <begin position="289"/>
        <end position="309"/>
    </location>
</feature>
<keyword evidence="14" id="KW-1185">Reference proteome</keyword>
<gene>
    <name evidence="13" type="ORF">GpartN1_g2485.t1</name>
</gene>
<evidence type="ECO:0000256" key="12">
    <source>
        <dbReference type="SAM" id="Phobius"/>
    </source>
</evidence>
<comment type="subcellular location">
    <subcellularLocation>
        <location evidence="1">Membrane</location>
        <topology evidence="1">Multi-pass membrane protein</topology>
    </subcellularLocation>
    <subcellularLocation>
        <location evidence="2">Plastid</location>
        <location evidence="2">Chloroplast</location>
    </subcellularLocation>
</comment>
<dbReference type="OrthoDB" id="5738at2759"/>
<evidence type="ECO:0000256" key="6">
    <source>
        <dbReference type="ARBA" id="ARBA00022670"/>
    </source>
</evidence>
<evidence type="ECO:0000256" key="8">
    <source>
        <dbReference type="ARBA" id="ARBA00022801"/>
    </source>
</evidence>
<feature type="transmembrane region" description="Helical" evidence="12">
    <location>
        <begin position="225"/>
        <end position="244"/>
    </location>
</feature>
<evidence type="ECO:0000256" key="9">
    <source>
        <dbReference type="ARBA" id="ARBA00022946"/>
    </source>
</evidence>
<feature type="transmembrane region" description="Helical" evidence="12">
    <location>
        <begin position="321"/>
        <end position="340"/>
    </location>
</feature>
<dbReference type="PANTHER" id="PTHR31412:SF0">
    <property type="entry name" value="ZINC METALLOPROTEASE EGY1, CHLOROPLASTIC-RELATED"/>
    <property type="match status" value="1"/>
</dbReference>
<keyword evidence="7 12" id="KW-0812">Transmembrane</keyword>
<keyword evidence="8" id="KW-0378">Hydrolase</keyword>
<evidence type="ECO:0000256" key="2">
    <source>
        <dbReference type="ARBA" id="ARBA00004229"/>
    </source>
</evidence>
<keyword evidence="11 12" id="KW-0472">Membrane</keyword>
<feature type="transmembrane region" description="Helical" evidence="12">
    <location>
        <begin position="398"/>
        <end position="426"/>
    </location>
</feature>
<evidence type="ECO:0000256" key="1">
    <source>
        <dbReference type="ARBA" id="ARBA00004141"/>
    </source>
</evidence>
<dbReference type="GO" id="GO:0016020">
    <property type="term" value="C:membrane"/>
    <property type="evidence" value="ECO:0007669"/>
    <property type="project" value="UniProtKB-SubCell"/>
</dbReference>
<dbReference type="PANTHER" id="PTHR31412">
    <property type="entry name" value="ZINC METALLOPROTEASE EGY1"/>
    <property type="match status" value="1"/>
</dbReference>
<proteinExistence type="inferred from homology"/>
<organism evidence="13 14">
    <name type="scientific">Galdieria partita</name>
    <dbReference type="NCBI Taxonomy" id="83374"/>
    <lineage>
        <taxon>Eukaryota</taxon>
        <taxon>Rhodophyta</taxon>
        <taxon>Bangiophyceae</taxon>
        <taxon>Galdieriales</taxon>
        <taxon>Galdieriaceae</taxon>
        <taxon>Galdieria</taxon>
    </lineage>
</organism>
<dbReference type="Proteomes" id="UP001061958">
    <property type="component" value="Unassembled WGS sequence"/>
</dbReference>
<evidence type="ECO:0000256" key="7">
    <source>
        <dbReference type="ARBA" id="ARBA00022692"/>
    </source>
</evidence>
<keyword evidence="9" id="KW-0809">Transit peptide</keyword>
<keyword evidence="10 12" id="KW-1133">Transmembrane helix</keyword>
<reference evidence="13" key="2">
    <citation type="submission" date="2022-01" db="EMBL/GenBank/DDBJ databases">
        <authorList>
            <person name="Hirooka S."/>
            <person name="Miyagishima S.Y."/>
        </authorList>
    </citation>
    <scope>NUCLEOTIDE SEQUENCE</scope>
    <source>
        <strain evidence="13">NBRC 102759</strain>
    </source>
</reference>
<dbReference type="EMBL" id="BQMJ01000017">
    <property type="protein sequence ID" value="GJQ10694.1"/>
    <property type="molecule type" value="Genomic_DNA"/>
</dbReference>
<name>A0A9C7PUH9_9RHOD</name>
<evidence type="ECO:0000256" key="10">
    <source>
        <dbReference type="ARBA" id="ARBA00022989"/>
    </source>
</evidence>
<evidence type="ECO:0000256" key="3">
    <source>
        <dbReference type="ARBA" id="ARBA00007931"/>
    </source>
</evidence>
<dbReference type="AlphaFoldDB" id="A0A9C7PUH9"/>
<comment type="similarity">
    <text evidence="3">Belongs to the peptidase M50B family.</text>
</comment>
<keyword evidence="4" id="KW-0150">Chloroplast</keyword>
<accession>A0A9C7PUH9</accession>
<protein>
    <submittedName>
        <fullName evidence="13">Uncharacterized protein</fullName>
    </submittedName>
</protein>
<dbReference type="InterPro" id="IPR044838">
    <property type="entry name" value="EGY1-like"/>
</dbReference>
<feature type="transmembrane region" description="Helical" evidence="12">
    <location>
        <begin position="447"/>
        <end position="464"/>
    </location>
</feature>
<reference evidence="13" key="1">
    <citation type="journal article" date="2022" name="Proc. Natl. Acad. Sci. U.S.A.">
        <title>Life cycle and functional genomics of the unicellular red alga Galdieria for elucidating algal and plant evolution and industrial use.</title>
        <authorList>
            <person name="Hirooka S."/>
            <person name="Itabashi T."/>
            <person name="Ichinose T.M."/>
            <person name="Onuma R."/>
            <person name="Fujiwara T."/>
            <person name="Yamashita S."/>
            <person name="Jong L.W."/>
            <person name="Tomita R."/>
            <person name="Iwane A.H."/>
            <person name="Miyagishima S.Y."/>
        </authorList>
    </citation>
    <scope>NUCLEOTIDE SEQUENCE</scope>
    <source>
        <strain evidence="13">NBRC 102759</strain>
    </source>
</reference>
<feature type="transmembrane region" description="Helical" evidence="12">
    <location>
        <begin position="360"/>
        <end position="378"/>
    </location>
</feature>
<evidence type="ECO:0000256" key="5">
    <source>
        <dbReference type="ARBA" id="ARBA00022640"/>
    </source>
</evidence>
<evidence type="ECO:0000313" key="13">
    <source>
        <dbReference type="EMBL" id="GJQ10694.1"/>
    </source>
</evidence>
<comment type="caution">
    <text evidence="13">The sequence shown here is derived from an EMBL/GenBank/DDBJ whole genome shotgun (WGS) entry which is preliminary data.</text>
</comment>
<dbReference type="GO" id="GO:0009507">
    <property type="term" value="C:chloroplast"/>
    <property type="evidence" value="ECO:0007669"/>
    <property type="project" value="UniProtKB-SubCell"/>
</dbReference>
<evidence type="ECO:0000313" key="14">
    <source>
        <dbReference type="Proteomes" id="UP001061958"/>
    </source>
</evidence>
<dbReference type="GO" id="GO:0006508">
    <property type="term" value="P:proteolysis"/>
    <property type="evidence" value="ECO:0007669"/>
    <property type="project" value="UniProtKB-KW"/>
</dbReference>